<name>A0A3S0WQU5_9PROT</name>
<sequence>MDFQWMAWTMPTALFFIGIALMLTAMTVWEVLSPTAETKGFLPMRTTRGDRLFIGLLGSAFLHLGWLAATDSTLWGALAVSLVWTALVIRFG</sequence>
<keyword evidence="3" id="KW-1185">Reference proteome</keyword>
<organism evidence="2 3">
    <name type="scientific">Azospirillum doebereinerae</name>
    <dbReference type="NCBI Taxonomy" id="92933"/>
    <lineage>
        <taxon>Bacteria</taxon>
        <taxon>Pseudomonadati</taxon>
        <taxon>Pseudomonadota</taxon>
        <taxon>Alphaproteobacteria</taxon>
        <taxon>Rhodospirillales</taxon>
        <taxon>Azospirillaceae</taxon>
        <taxon>Azospirillum</taxon>
    </lineage>
</organism>
<gene>
    <name evidence="2" type="ORF">EJ913_28705</name>
</gene>
<feature type="transmembrane region" description="Helical" evidence="1">
    <location>
        <begin position="74"/>
        <end position="91"/>
    </location>
</feature>
<evidence type="ECO:0000313" key="3">
    <source>
        <dbReference type="Proteomes" id="UP000280346"/>
    </source>
</evidence>
<proteinExistence type="predicted"/>
<keyword evidence="1" id="KW-0472">Membrane</keyword>
<feature type="transmembrane region" description="Helical" evidence="1">
    <location>
        <begin position="52"/>
        <end position="68"/>
    </location>
</feature>
<dbReference type="RefSeq" id="WP_127004422.1">
    <property type="nucleotide sequence ID" value="NZ_JBNPXW010000003.1"/>
</dbReference>
<reference evidence="2 3" key="1">
    <citation type="submission" date="2018-12" db="EMBL/GenBank/DDBJ databases">
        <authorList>
            <person name="Yang Y."/>
        </authorList>
    </citation>
    <scope>NUCLEOTIDE SEQUENCE [LARGE SCALE GENOMIC DNA]</scope>
    <source>
        <strain evidence="2 3">GSF71</strain>
    </source>
</reference>
<dbReference type="OrthoDB" id="5420630at2"/>
<accession>A0A3S0WQU5</accession>
<evidence type="ECO:0008006" key="4">
    <source>
        <dbReference type="Google" id="ProtNLM"/>
    </source>
</evidence>
<dbReference type="EMBL" id="RZIJ01000038">
    <property type="protein sequence ID" value="RUQ62521.1"/>
    <property type="molecule type" value="Genomic_DNA"/>
</dbReference>
<evidence type="ECO:0000256" key="1">
    <source>
        <dbReference type="SAM" id="Phobius"/>
    </source>
</evidence>
<dbReference type="InterPro" id="IPR018678">
    <property type="entry name" value="DUF2160_TM"/>
</dbReference>
<evidence type="ECO:0000313" key="2">
    <source>
        <dbReference type="EMBL" id="RUQ62521.1"/>
    </source>
</evidence>
<dbReference type="AlphaFoldDB" id="A0A3S0WQU5"/>
<protein>
    <recommendedName>
        <fullName evidence="4">DUF2160 domain-containing protein</fullName>
    </recommendedName>
</protein>
<feature type="transmembrane region" description="Helical" evidence="1">
    <location>
        <begin position="12"/>
        <end position="32"/>
    </location>
</feature>
<dbReference type="Proteomes" id="UP000280346">
    <property type="component" value="Unassembled WGS sequence"/>
</dbReference>
<keyword evidence="1" id="KW-1133">Transmembrane helix</keyword>
<comment type="caution">
    <text evidence="2">The sequence shown here is derived from an EMBL/GenBank/DDBJ whole genome shotgun (WGS) entry which is preliminary data.</text>
</comment>
<keyword evidence="1" id="KW-0812">Transmembrane</keyword>
<dbReference type="Pfam" id="PF09928">
    <property type="entry name" value="DUF2160"/>
    <property type="match status" value="1"/>
</dbReference>